<organism evidence="1 2">
    <name type="scientific">Metallosphaera cuprina (strain Ar-4)</name>
    <dbReference type="NCBI Taxonomy" id="1006006"/>
    <lineage>
        <taxon>Archaea</taxon>
        <taxon>Thermoproteota</taxon>
        <taxon>Thermoprotei</taxon>
        <taxon>Sulfolobales</taxon>
        <taxon>Sulfolobaceae</taxon>
        <taxon>Metallosphaera</taxon>
    </lineage>
</organism>
<dbReference type="KEGG" id="mcn:Mcup_1910"/>
<evidence type="ECO:0000313" key="1">
    <source>
        <dbReference type="EMBL" id="AEB96012.1"/>
    </source>
</evidence>
<dbReference type="EMBL" id="CP002656">
    <property type="protein sequence ID" value="AEB96012.1"/>
    <property type="molecule type" value="Genomic_DNA"/>
</dbReference>
<dbReference type="eggNOG" id="arCOG05463">
    <property type="taxonomic scope" value="Archaea"/>
</dbReference>
<dbReference type="OrthoDB" id="35722at2157"/>
<dbReference type="GeneID" id="10494098"/>
<dbReference type="RefSeq" id="WP_013738510.1">
    <property type="nucleotide sequence ID" value="NC_015435.1"/>
</dbReference>
<dbReference type="HOGENOM" id="CLU_1821061_0_0_2"/>
<dbReference type="STRING" id="1006006.Mcup_1910"/>
<keyword evidence="2" id="KW-1185">Reference proteome</keyword>
<sequence length="141" mass="16012">MEANLDELKKFLEGKISGLKKELEYYEYLLSLIESGYVPGSRGGKVSLDYLKNRKGEVISELYFTPPLLKIVIKKKLVLPKSYMNALSKILEDIKITDKIEYNIVLDKDDLKEISVSGVKDELLLNRIKASVQSILERASS</sequence>
<dbReference type="Proteomes" id="UP000007812">
    <property type="component" value="Chromosome"/>
</dbReference>
<dbReference type="PATRIC" id="fig|1006006.8.peg.1914"/>
<reference evidence="1 2" key="1">
    <citation type="journal article" date="2011" name="J. Bacteriol.">
        <title>Complete genome sequence of Metallosphaera cuprina, a metal sulfide-oxidizing archaeon from a hot spring.</title>
        <authorList>
            <person name="Liu L.J."/>
            <person name="You X.Y."/>
            <person name="Zheng H."/>
            <person name="Wang S."/>
            <person name="Jiang C.Y."/>
            <person name="Liu S.J."/>
        </authorList>
    </citation>
    <scope>NUCLEOTIDE SEQUENCE [LARGE SCALE GENOMIC DNA]</scope>
    <source>
        <strain evidence="1 2">Ar-4</strain>
    </source>
</reference>
<accession>F4G1C5</accession>
<protein>
    <submittedName>
        <fullName evidence="1">Uncharacterized protein</fullName>
    </submittedName>
</protein>
<proteinExistence type="predicted"/>
<name>F4G1C5_METCR</name>
<gene>
    <name evidence="1" type="ordered locus">Mcup_1910</name>
</gene>
<evidence type="ECO:0000313" key="2">
    <source>
        <dbReference type="Proteomes" id="UP000007812"/>
    </source>
</evidence>
<dbReference type="AlphaFoldDB" id="F4G1C5"/>